<protein>
    <submittedName>
        <fullName evidence="1">Uncharacterized protein</fullName>
    </submittedName>
</protein>
<proteinExistence type="predicted"/>
<organism evidence="1 2">
    <name type="scientific">Planomicrobium soli</name>
    <dbReference type="NCBI Taxonomy" id="1176648"/>
    <lineage>
        <taxon>Bacteria</taxon>
        <taxon>Bacillati</taxon>
        <taxon>Bacillota</taxon>
        <taxon>Bacilli</taxon>
        <taxon>Bacillales</taxon>
        <taxon>Caryophanaceae</taxon>
        <taxon>Planomicrobium</taxon>
    </lineage>
</organism>
<sequence>MMLKYYTKRYEVITQGTYPANRKKLMLANLMSEMEASYDMPMHRNPDWDMQNAEISELYRKISDSKKL</sequence>
<keyword evidence="2" id="KW-1185">Reference proteome</keyword>
<comment type="caution">
    <text evidence="1">The sequence shown here is derived from an EMBL/GenBank/DDBJ whole genome shotgun (WGS) entry which is preliminary data.</text>
</comment>
<dbReference type="AlphaFoldDB" id="A0A2P8H1Y4"/>
<dbReference type="EMBL" id="PYAT01000006">
    <property type="protein sequence ID" value="PSL40229.1"/>
    <property type="molecule type" value="Genomic_DNA"/>
</dbReference>
<evidence type="ECO:0000313" key="2">
    <source>
        <dbReference type="Proteomes" id="UP000242682"/>
    </source>
</evidence>
<name>A0A2P8H1Y4_9BACL</name>
<reference evidence="1 2" key="1">
    <citation type="submission" date="2018-03" db="EMBL/GenBank/DDBJ databases">
        <title>Genomic Encyclopedia of Type Strains, Phase III (KMG-III): the genomes of soil and plant-associated and newly described type strains.</title>
        <authorList>
            <person name="Whitman W."/>
        </authorList>
    </citation>
    <scope>NUCLEOTIDE SEQUENCE [LARGE SCALE GENOMIC DNA]</scope>
    <source>
        <strain evidence="1 2">CGMCC 1.12259</strain>
    </source>
</reference>
<accession>A0A2P8H1Y4</accession>
<evidence type="ECO:0000313" key="1">
    <source>
        <dbReference type="EMBL" id="PSL40229.1"/>
    </source>
</evidence>
<dbReference type="RefSeq" id="WP_245894485.1">
    <property type="nucleotide sequence ID" value="NZ_PYAT01000006.1"/>
</dbReference>
<dbReference type="Proteomes" id="UP000242682">
    <property type="component" value="Unassembled WGS sequence"/>
</dbReference>
<gene>
    <name evidence="1" type="ORF">B0H99_106249</name>
</gene>